<dbReference type="InterPro" id="IPR008964">
    <property type="entry name" value="Invasin/intimin_cell_adhesion"/>
</dbReference>
<reference evidence="4 5" key="1">
    <citation type="submission" date="2017-09" db="EMBL/GenBank/DDBJ databases">
        <title>The draft genome sequences of Marinobacter guineae M3B.</title>
        <authorList>
            <person name="Cao J."/>
        </authorList>
    </citation>
    <scope>NUCLEOTIDE SEQUENCE [LARGE SCALE GENOMIC DNA]</scope>
    <source>
        <strain evidence="4 5">M3B</strain>
    </source>
</reference>
<dbReference type="AlphaFoldDB" id="A0A2G1VB30"/>
<dbReference type="SUPFAM" id="SSF49373">
    <property type="entry name" value="Invasin/intimin cell-adhesion fragments"/>
    <property type="match status" value="4"/>
</dbReference>
<evidence type="ECO:0000259" key="3">
    <source>
        <dbReference type="PROSITE" id="PS51127"/>
    </source>
</evidence>
<evidence type="ECO:0000256" key="1">
    <source>
        <dbReference type="ARBA" id="ARBA00010116"/>
    </source>
</evidence>
<dbReference type="Pfam" id="PF02369">
    <property type="entry name" value="Big_1"/>
    <property type="match status" value="2"/>
</dbReference>
<evidence type="ECO:0000313" key="4">
    <source>
        <dbReference type="EMBL" id="PHQ23870.1"/>
    </source>
</evidence>
<comment type="similarity">
    <text evidence="1">Belongs to the intimin/invasin family.</text>
</comment>
<feature type="domain" description="Big-1" evidence="3">
    <location>
        <begin position="155"/>
        <end position="247"/>
    </location>
</feature>
<dbReference type="GO" id="GO:0009279">
    <property type="term" value="C:cell outer membrane"/>
    <property type="evidence" value="ECO:0007669"/>
    <property type="project" value="TreeGrafter"/>
</dbReference>
<proteinExistence type="inferred from homology"/>
<dbReference type="Gene3D" id="2.60.40.10">
    <property type="entry name" value="Immunoglobulins"/>
    <property type="match status" value="4"/>
</dbReference>
<dbReference type="PANTHER" id="PTHR39576">
    <property type="entry name" value="ATTACHING AND EFFACING PROTEIN HOMOLOG-RELATED-RELATED"/>
    <property type="match status" value="1"/>
</dbReference>
<organism evidence="4 5">
    <name type="scientific">Marinobacter guineae</name>
    <dbReference type="NCBI Taxonomy" id="432303"/>
    <lineage>
        <taxon>Bacteria</taxon>
        <taxon>Pseudomonadati</taxon>
        <taxon>Pseudomonadota</taxon>
        <taxon>Gammaproteobacteria</taxon>
        <taxon>Pseudomonadales</taxon>
        <taxon>Marinobacteraceae</taxon>
        <taxon>Marinobacter</taxon>
    </lineage>
</organism>
<keyword evidence="5" id="KW-1185">Reference proteome</keyword>
<accession>A0A2G1VB30</accession>
<dbReference type="EMBL" id="NTFI01000007">
    <property type="protein sequence ID" value="PHQ23870.1"/>
    <property type="molecule type" value="Genomic_DNA"/>
</dbReference>
<gene>
    <name evidence="4" type="ORF">CLH62_19245</name>
</gene>
<dbReference type="RefSeq" id="WP_099619811.1">
    <property type="nucleotide sequence ID" value="NZ_KZ319343.1"/>
</dbReference>
<evidence type="ECO:0000313" key="5">
    <source>
        <dbReference type="Proteomes" id="UP000229044"/>
    </source>
</evidence>
<feature type="region of interest" description="Disordered" evidence="2">
    <location>
        <begin position="34"/>
        <end position="55"/>
    </location>
</feature>
<dbReference type="SMART" id="SM00634">
    <property type="entry name" value="BID_1"/>
    <property type="match status" value="3"/>
</dbReference>
<dbReference type="InterPro" id="IPR013783">
    <property type="entry name" value="Ig-like_fold"/>
</dbReference>
<comment type="caution">
    <text evidence="4">The sequence shown here is derived from an EMBL/GenBank/DDBJ whole genome shotgun (WGS) entry which is preliminary data.</text>
</comment>
<dbReference type="PANTHER" id="PTHR39576:SF1">
    <property type="entry name" value="INVASIN"/>
    <property type="match status" value="1"/>
</dbReference>
<dbReference type="Proteomes" id="UP000229044">
    <property type="component" value="Unassembled WGS sequence"/>
</dbReference>
<dbReference type="InterPro" id="IPR003344">
    <property type="entry name" value="Big_1_dom"/>
</dbReference>
<feature type="region of interest" description="Disordered" evidence="2">
    <location>
        <begin position="609"/>
        <end position="632"/>
    </location>
</feature>
<dbReference type="OrthoDB" id="5620247at2"/>
<protein>
    <recommendedName>
        <fullName evidence="3">Big-1 domain-containing protein</fullName>
    </recommendedName>
</protein>
<dbReference type="InterPro" id="IPR051715">
    <property type="entry name" value="Intimin-Invasin_domain"/>
</dbReference>
<dbReference type="PROSITE" id="PS51127">
    <property type="entry name" value="BIG1"/>
    <property type="match status" value="1"/>
</dbReference>
<sequence>METGEKIMSGNILARSTAILLALLLSACGGDENSSPLAGSPNNGGGGDPTTLPDTAEIGTIDLVASPVRLDTSANAQSAITARVKDSSGVLLQGITVNFSATNGGTLEVTQGETDQAGVASAILTTDGDPRNRSVTITAQSGSISDTVNVDISGTSLAISGPASISLGSSASLRVTLSDADGNGIPNETVNLETSLGTLSASTLTTSSNGLVDFQLNSGTNGGTATVTATAYSGSNTISATRDIVIAGDSFGFSSPAPGTEVDLNTQQEVTLEWRVNGNPVADGKQIQFTATRGTLTPANGVVTTSGGEASIDISSTNAGISTITASDPNSGLAADLTFEFVATTPDEINLQATKTQLDLSETTEIVAVIRDADNNLVKNQNVSFSILEDGSGGSLTSSRDITDSQGKASTIYQAGANTSGRDGVEIQATVAGSISDTVTLTVARQALRLAIGTGNEIIEPDTVRYIKDYVAIVTDANGAPVENANIELSVLPTGYIKGNYVPSIDDTWVISPGNPVFCDAEDVNRNGQLDAGEDTNGSLALEPTNSATTSASSVISAADGSADFSLIYPQSHCNWVRVELTATVRVGGSESVESSEFFLSCASSDLNNTDISPPGGTEGLYGSDQSCNVNN</sequence>
<name>A0A2G1VB30_9GAMM</name>
<evidence type="ECO:0000256" key="2">
    <source>
        <dbReference type="SAM" id="MobiDB-lite"/>
    </source>
</evidence>
<dbReference type="PROSITE" id="PS51257">
    <property type="entry name" value="PROKAR_LIPOPROTEIN"/>
    <property type="match status" value="1"/>
</dbReference>